<dbReference type="Pfam" id="PF14239">
    <property type="entry name" value="RRXRR"/>
    <property type="match status" value="1"/>
</dbReference>
<dbReference type="AlphaFoldDB" id="A0A0E3S1Q1"/>
<gene>
    <name evidence="2" type="ORF">MSLAZ_0740</name>
</gene>
<evidence type="ECO:0000313" key="3">
    <source>
        <dbReference type="Proteomes" id="UP000033072"/>
    </source>
</evidence>
<dbReference type="InterPro" id="IPR025938">
    <property type="entry name" value="RRXRR_dom"/>
</dbReference>
<name>A0A0E3S1Q1_9EURY</name>
<organism evidence="2 3">
    <name type="scientific">Methanosarcina lacustris Z-7289</name>
    <dbReference type="NCBI Taxonomy" id="1434111"/>
    <lineage>
        <taxon>Archaea</taxon>
        <taxon>Methanobacteriati</taxon>
        <taxon>Methanobacteriota</taxon>
        <taxon>Stenosarchaea group</taxon>
        <taxon>Methanomicrobia</taxon>
        <taxon>Methanosarcinales</taxon>
        <taxon>Methanosarcinaceae</taxon>
        <taxon>Methanosarcina</taxon>
    </lineage>
</organism>
<sequence length="93" mass="10134">MFVFVLSKDGNPLMPTKPAKARKLLQAGKAKVVRNTPFTIKLLFGSSGYTQPVIAGMDTGSKVVGCAAIANGKVLYQSEIYLRENVSKKMQER</sequence>
<dbReference type="Proteomes" id="UP000033072">
    <property type="component" value="Chromosome"/>
</dbReference>
<protein>
    <recommendedName>
        <fullName evidence="1">RRXRR domain-containing protein</fullName>
    </recommendedName>
</protein>
<dbReference type="PATRIC" id="fig|1434111.4.peg.929"/>
<feature type="domain" description="RRXRR" evidence="1">
    <location>
        <begin position="3"/>
        <end position="93"/>
    </location>
</feature>
<dbReference type="STRING" id="1434111.MSLAZ_0740"/>
<keyword evidence="3" id="KW-1185">Reference proteome</keyword>
<proteinExistence type="predicted"/>
<reference evidence="2 3" key="1">
    <citation type="submission" date="2014-07" db="EMBL/GenBank/DDBJ databases">
        <title>Methanogenic archaea and the global carbon cycle.</title>
        <authorList>
            <person name="Henriksen J.R."/>
            <person name="Luke J."/>
            <person name="Reinhart S."/>
            <person name="Benedict M.N."/>
            <person name="Youngblut N.D."/>
            <person name="Metcalf M.E."/>
            <person name="Whitaker R.J."/>
            <person name="Metcalf W.W."/>
        </authorList>
    </citation>
    <scope>NUCLEOTIDE SEQUENCE [LARGE SCALE GENOMIC DNA]</scope>
    <source>
        <strain evidence="2 3">Z-7289</strain>
    </source>
</reference>
<dbReference type="KEGG" id="mls:MSLAZ_0740"/>
<dbReference type="HOGENOM" id="CLU_157715_0_0_2"/>
<evidence type="ECO:0000313" key="2">
    <source>
        <dbReference type="EMBL" id="AKB74001.1"/>
    </source>
</evidence>
<dbReference type="EMBL" id="CP009515">
    <property type="protein sequence ID" value="AKB74001.1"/>
    <property type="molecule type" value="Genomic_DNA"/>
</dbReference>
<accession>A0A0E3S1Q1</accession>
<evidence type="ECO:0000259" key="1">
    <source>
        <dbReference type="Pfam" id="PF14239"/>
    </source>
</evidence>